<dbReference type="EMBL" id="JANCMW010000004">
    <property type="protein sequence ID" value="MDF0750269.1"/>
    <property type="molecule type" value="Genomic_DNA"/>
</dbReference>
<dbReference type="RefSeq" id="WP_275705800.1">
    <property type="nucleotide sequence ID" value="NZ_JANCMW010000004.1"/>
</dbReference>
<comment type="caution">
    <text evidence="2">The sequence shown here is derived from an EMBL/GenBank/DDBJ whole genome shotgun (WGS) entry which is preliminary data.</text>
</comment>
<protein>
    <submittedName>
        <fullName evidence="2">Uncharacterized protein</fullName>
    </submittedName>
</protein>
<proteinExistence type="predicted"/>
<accession>A0ABT5Y9B3</accession>
<keyword evidence="1" id="KW-0812">Transmembrane</keyword>
<evidence type="ECO:0000313" key="3">
    <source>
        <dbReference type="Proteomes" id="UP001143391"/>
    </source>
</evidence>
<gene>
    <name evidence="2" type="ORF">NLU14_08505</name>
</gene>
<feature type="transmembrane region" description="Helical" evidence="1">
    <location>
        <begin position="62"/>
        <end position="81"/>
    </location>
</feature>
<sequence length="98" mass="10993">MCDFWAGIILAVIIVAASVAWKRVKAADEFSQMSWMDWCGRFALQGVGVIFLGGIFDWMPLMAAGVFMVCSLYLIAILGLLGRFDEMISEIVRAIRRR</sequence>
<reference evidence="2" key="1">
    <citation type="submission" date="2022-07" db="EMBL/GenBank/DDBJ databases">
        <title>Marinobacter iranensis a new bacterium isolate from a hipersaline lake in Iran.</title>
        <authorList>
            <person name="Mohammad A.M.A."/>
            <person name="Cristina S.-P."/>
            <person name="Antonio V."/>
        </authorList>
    </citation>
    <scope>NUCLEOTIDE SEQUENCE</scope>
    <source>
        <strain evidence="2">71-i</strain>
    </source>
</reference>
<feature type="transmembrane region" description="Helical" evidence="1">
    <location>
        <begin position="36"/>
        <end position="56"/>
    </location>
</feature>
<organism evidence="2 3">
    <name type="scientific">Marinobacter iranensis</name>
    <dbReference type="NCBI Taxonomy" id="2962607"/>
    <lineage>
        <taxon>Bacteria</taxon>
        <taxon>Pseudomonadati</taxon>
        <taxon>Pseudomonadota</taxon>
        <taxon>Gammaproteobacteria</taxon>
        <taxon>Pseudomonadales</taxon>
        <taxon>Marinobacteraceae</taxon>
        <taxon>Marinobacter</taxon>
    </lineage>
</organism>
<keyword evidence="3" id="KW-1185">Reference proteome</keyword>
<feature type="transmembrane region" description="Helical" evidence="1">
    <location>
        <begin position="6"/>
        <end position="24"/>
    </location>
</feature>
<dbReference type="Proteomes" id="UP001143391">
    <property type="component" value="Unassembled WGS sequence"/>
</dbReference>
<evidence type="ECO:0000256" key="1">
    <source>
        <dbReference type="SAM" id="Phobius"/>
    </source>
</evidence>
<name>A0ABT5Y9B3_9GAMM</name>
<keyword evidence="1" id="KW-1133">Transmembrane helix</keyword>
<keyword evidence="1" id="KW-0472">Membrane</keyword>
<evidence type="ECO:0000313" key="2">
    <source>
        <dbReference type="EMBL" id="MDF0750269.1"/>
    </source>
</evidence>